<sequence length="107" mass="11858">MKKLLLRYRNKKCLFITSPLQADLRLLRPPSGQSAGSGARTRDRSVSADPRADSLTTLPPTPPCRKKLSRVRDAYIHIDNLEDNPSSSGNRGFHPRGKGNHLPTSLL</sequence>
<dbReference type="AlphaFoldDB" id="A0AAV4DNF9"/>
<feature type="region of interest" description="Disordered" evidence="1">
    <location>
        <begin position="26"/>
        <end position="107"/>
    </location>
</feature>
<evidence type="ECO:0000313" key="3">
    <source>
        <dbReference type="Proteomes" id="UP000735302"/>
    </source>
</evidence>
<proteinExistence type="predicted"/>
<evidence type="ECO:0000256" key="1">
    <source>
        <dbReference type="SAM" id="MobiDB-lite"/>
    </source>
</evidence>
<evidence type="ECO:0000313" key="2">
    <source>
        <dbReference type="EMBL" id="GFO45873.1"/>
    </source>
</evidence>
<name>A0AAV4DNF9_9GAST</name>
<protein>
    <submittedName>
        <fullName evidence="2">Uncharacterized protein</fullName>
    </submittedName>
</protein>
<organism evidence="2 3">
    <name type="scientific">Plakobranchus ocellatus</name>
    <dbReference type="NCBI Taxonomy" id="259542"/>
    <lineage>
        <taxon>Eukaryota</taxon>
        <taxon>Metazoa</taxon>
        <taxon>Spiralia</taxon>
        <taxon>Lophotrochozoa</taxon>
        <taxon>Mollusca</taxon>
        <taxon>Gastropoda</taxon>
        <taxon>Heterobranchia</taxon>
        <taxon>Euthyneura</taxon>
        <taxon>Panpulmonata</taxon>
        <taxon>Sacoglossa</taxon>
        <taxon>Placobranchoidea</taxon>
        <taxon>Plakobranchidae</taxon>
        <taxon>Plakobranchus</taxon>
    </lineage>
</organism>
<dbReference type="EMBL" id="BLXT01008083">
    <property type="protein sequence ID" value="GFO45873.1"/>
    <property type="molecule type" value="Genomic_DNA"/>
</dbReference>
<reference evidence="2 3" key="1">
    <citation type="journal article" date="2021" name="Elife">
        <title>Chloroplast acquisition without the gene transfer in kleptoplastic sea slugs, Plakobranchus ocellatus.</title>
        <authorList>
            <person name="Maeda T."/>
            <person name="Takahashi S."/>
            <person name="Yoshida T."/>
            <person name="Shimamura S."/>
            <person name="Takaki Y."/>
            <person name="Nagai Y."/>
            <person name="Toyoda A."/>
            <person name="Suzuki Y."/>
            <person name="Arimoto A."/>
            <person name="Ishii H."/>
            <person name="Satoh N."/>
            <person name="Nishiyama T."/>
            <person name="Hasebe M."/>
            <person name="Maruyama T."/>
            <person name="Minagawa J."/>
            <person name="Obokata J."/>
            <person name="Shigenobu S."/>
        </authorList>
    </citation>
    <scope>NUCLEOTIDE SEQUENCE [LARGE SCALE GENOMIC DNA]</scope>
</reference>
<feature type="compositionally biased region" description="Basic and acidic residues" evidence="1">
    <location>
        <begin position="40"/>
        <end position="52"/>
    </location>
</feature>
<comment type="caution">
    <text evidence="2">The sequence shown here is derived from an EMBL/GenBank/DDBJ whole genome shotgun (WGS) entry which is preliminary data.</text>
</comment>
<feature type="compositionally biased region" description="Basic and acidic residues" evidence="1">
    <location>
        <begin position="70"/>
        <end position="80"/>
    </location>
</feature>
<accession>A0AAV4DNF9</accession>
<gene>
    <name evidence="2" type="ORF">PoB_007237800</name>
</gene>
<dbReference type="Proteomes" id="UP000735302">
    <property type="component" value="Unassembled WGS sequence"/>
</dbReference>
<keyword evidence="3" id="KW-1185">Reference proteome</keyword>